<dbReference type="InterPro" id="IPR052906">
    <property type="entry name" value="Type_IV_Methyl-Rstrct_Enzyme"/>
</dbReference>
<dbReference type="AlphaFoldDB" id="A0A844H2K4"/>
<dbReference type="Proteomes" id="UP000437131">
    <property type="component" value="Unassembled WGS sequence"/>
</dbReference>
<dbReference type="PANTHER" id="PTHR30015:SF7">
    <property type="entry name" value="TYPE IV METHYL-DIRECTED RESTRICTION ENZYME ECOKMRR"/>
    <property type="match status" value="1"/>
</dbReference>
<dbReference type="InterPro" id="IPR007560">
    <property type="entry name" value="Restrct_endonuc_IV_Mrr"/>
</dbReference>
<proteinExistence type="predicted"/>
<dbReference type="GO" id="GO:0009307">
    <property type="term" value="P:DNA restriction-modification system"/>
    <property type="evidence" value="ECO:0007669"/>
    <property type="project" value="InterPro"/>
</dbReference>
<evidence type="ECO:0000313" key="3">
    <source>
        <dbReference type="Proteomes" id="UP000437131"/>
    </source>
</evidence>
<sequence length="278" mass="32020">MKNNITICDAILKVMYQCQIPLSPQEVYRQIVEQNLYEFHAQKPDHIVKGTIRRHCQDLNFPSAREPKYFGMTDDGKFYALENNSKNQLYEKTNKEQINTDKQKVKEIKDINETLNQIKQIHTTYRDLLKKHILSDLKNLAPVSFEIFAKNLLEVYGFEKIQVTSINNDGGIDGYGKLKVGLAYMKVAFQCKRWIKTSVGRVEIDKFRGAIQGDYEQGIFFTTSYFTEGAKKVSIKPGAVPVILIDGLSIVEMMIEKNFGVEIERLPLYIYALDEIIS</sequence>
<dbReference type="EMBL" id="WMIA01000035">
    <property type="protein sequence ID" value="MTF40575.1"/>
    <property type="molecule type" value="Genomic_DNA"/>
</dbReference>
<dbReference type="GO" id="GO:0015666">
    <property type="term" value="F:restriction endodeoxyribonuclease activity"/>
    <property type="evidence" value="ECO:0007669"/>
    <property type="project" value="TreeGrafter"/>
</dbReference>
<dbReference type="Pfam" id="PF04471">
    <property type="entry name" value="Mrr_cat"/>
    <property type="match status" value="1"/>
</dbReference>
<protein>
    <submittedName>
        <fullName evidence="2">Restriction endonuclease</fullName>
    </submittedName>
</protein>
<dbReference type="InterPro" id="IPR011335">
    <property type="entry name" value="Restrct_endonuc-II-like"/>
</dbReference>
<keyword evidence="2" id="KW-0255">Endonuclease</keyword>
<accession>A0A844H2K4</accession>
<evidence type="ECO:0000259" key="1">
    <source>
        <dbReference type="Pfam" id="PF04471"/>
    </source>
</evidence>
<keyword evidence="2" id="KW-0540">Nuclease</keyword>
<dbReference type="InterPro" id="IPR011856">
    <property type="entry name" value="tRNA_endonuc-like_dom_sf"/>
</dbReference>
<feature type="domain" description="Restriction endonuclease type IV Mrr" evidence="1">
    <location>
        <begin position="138"/>
        <end position="254"/>
    </location>
</feature>
<organism evidence="2 3">
    <name type="scientific">Cyanobacterium aponinum 0216</name>
    <dbReference type="NCBI Taxonomy" id="2676140"/>
    <lineage>
        <taxon>Bacteria</taxon>
        <taxon>Bacillati</taxon>
        <taxon>Cyanobacteriota</taxon>
        <taxon>Cyanophyceae</taxon>
        <taxon>Oscillatoriophycideae</taxon>
        <taxon>Chroococcales</taxon>
        <taxon>Geminocystaceae</taxon>
        <taxon>Cyanobacterium</taxon>
    </lineage>
</organism>
<evidence type="ECO:0000313" key="2">
    <source>
        <dbReference type="EMBL" id="MTF40575.1"/>
    </source>
</evidence>
<dbReference type="Gene3D" id="3.40.1350.10">
    <property type="match status" value="1"/>
</dbReference>
<reference evidence="2 3" key="1">
    <citation type="submission" date="2019-11" db="EMBL/GenBank/DDBJ databases">
        <title>Isolation of a new High Light Tolerant Cyanobacteria.</title>
        <authorList>
            <person name="Dobson Z."/>
            <person name="Vaughn N."/>
            <person name="Vaughn M."/>
            <person name="Fromme P."/>
            <person name="Mazor Y."/>
        </authorList>
    </citation>
    <scope>NUCLEOTIDE SEQUENCE [LARGE SCALE GENOMIC DNA]</scope>
    <source>
        <strain evidence="2 3">0216</strain>
    </source>
</reference>
<dbReference type="SUPFAM" id="SSF52980">
    <property type="entry name" value="Restriction endonuclease-like"/>
    <property type="match status" value="1"/>
</dbReference>
<dbReference type="RefSeq" id="WP_155084683.1">
    <property type="nucleotide sequence ID" value="NZ_WMIA01000035.1"/>
</dbReference>
<keyword evidence="2" id="KW-0378">Hydrolase</keyword>
<dbReference type="PANTHER" id="PTHR30015">
    <property type="entry name" value="MRR RESTRICTION SYSTEM PROTEIN"/>
    <property type="match status" value="1"/>
</dbReference>
<name>A0A844H2K4_9CHRO</name>
<dbReference type="GO" id="GO:0003677">
    <property type="term" value="F:DNA binding"/>
    <property type="evidence" value="ECO:0007669"/>
    <property type="project" value="InterPro"/>
</dbReference>
<gene>
    <name evidence="2" type="ORF">GGC33_16820</name>
</gene>
<comment type="caution">
    <text evidence="2">The sequence shown here is derived from an EMBL/GenBank/DDBJ whole genome shotgun (WGS) entry which is preliminary data.</text>
</comment>